<evidence type="ECO:0000313" key="4">
    <source>
        <dbReference type="Proteomes" id="UP000595001"/>
    </source>
</evidence>
<dbReference type="AlphaFoldDB" id="A0A7T3KWA1"/>
<protein>
    <recommendedName>
        <fullName evidence="2">Halobacterial output domain-containing protein</fullName>
    </recommendedName>
</protein>
<dbReference type="OrthoDB" id="271604at2157"/>
<sequence>MGELENPISRISDAVGEAEGTGAVDLKPPRTEIIDPDALGTFLEDTTPSGLEVRFTYRGHDVVDESGHVRVG</sequence>
<feature type="region of interest" description="Disordered" evidence="1">
    <location>
        <begin position="1"/>
        <end position="31"/>
    </location>
</feature>
<organism evidence="3 4">
    <name type="scientific">Halosimplex litoreum</name>
    <dbReference type="NCBI Taxonomy" id="1198301"/>
    <lineage>
        <taxon>Archaea</taxon>
        <taxon>Methanobacteriati</taxon>
        <taxon>Methanobacteriota</taxon>
        <taxon>Stenosarchaea group</taxon>
        <taxon>Halobacteria</taxon>
        <taxon>Halobacteriales</taxon>
        <taxon>Haloarculaceae</taxon>
        <taxon>Halosimplex</taxon>
    </lineage>
</organism>
<keyword evidence="4" id="KW-1185">Reference proteome</keyword>
<dbReference type="KEGG" id="hlt:I7X12_05975"/>
<dbReference type="RefSeq" id="WP_198062943.1">
    <property type="nucleotide sequence ID" value="NZ_CP065856.1"/>
</dbReference>
<evidence type="ECO:0000313" key="3">
    <source>
        <dbReference type="EMBL" id="QPV64169.1"/>
    </source>
</evidence>
<dbReference type="Pfam" id="PF18545">
    <property type="entry name" value="HalOD1"/>
    <property type="match status" value="1"/>
</dbReference>
<dbReference type="InterPro" id="IPR040624">
    <property type="entry name" value="HalOD1"/>
</dbReference>
<accession>A0A7T3KWA1</accession>
<feature type="domain" description="Halobacterial output" evidence="2">
    <location>
        <begin position="5"/>
        <end position="71"/>
    </location>
</feature>
<evidence type="ECO:0000259" key="2">
    <source>
        <dbReference type="Pfam" id="PF18545"/>
    </source>
</evidence>
<proteinExistence type="predicted"/>
<name>A0A7T3KWA1_9EURY</name>
<gene>
    <name evidence="3" type="ORF">I7X12_05975</name>
</gene>
<dbReference type="EMBL" id="CP065856">
    <property type="protein sequence ID" value="QPV64169.1"/>
    <property type="molecule type" value="Genomic_DNA"/>
</dbReference>
<evidence type="ECO:0000256" key="1">
    <source>
        <dbReference type="SAM" id="MobiDB-lite"/>
    </source>
</evidence>
<dbReference type="Proteomes" id="UP000595001">
    <property type="component" value="Chromosome"/>
</dbReference>
<dbReference type="GeneID" id="60588022"/>
<reference evidence="3 4" key="1">
    <citation type="submission" date="2020-12" db="EMBL/GenBank/DDBJ databases">
        <title>Halosimplex halophilum sp. nov. and Halosimplex salinum sp. nov., two new members of the genus Halosimplex.</title>
        <authorList>
            <person name="Cui H.L."/>
        </authorList>
    </citation>
    <scope>NUCLEOTIDE SEQUENCE [LARGE SCALE GENOMIC DNA]</scope>
    <source>
        <strain evidence="3 4">YGH94</strain>
    </source>
</reference>